<sequence>MFRRLINIVISLMRRKKRRLILLCVWCWLLFSAQLALASHHCAIAFSCMAVASEQQHNQHMLTQTPLCDKHCAPDLSPDDHPSLHMVAVAADPGLRLAVCDVAAKKFQFDWLRPPVTGPPAEIRFCRFRE</sequence>
<dbReference type="RefSeq" id="WP_071590519.1">
    <property type="nucleotide sequence ID" value="NZ_JAGGMQ010000001.1"/>
</dbReference>
<evidence type="ECO:0000256" key="1">
    <source>
        <dbReference type="SAM" id="SignalP"/>
    </source>
</evidence>
<reference evidence="3" key="1">
    <citation type="submission" date="2023-07" db="EMBL/GenBank/DDBJ databases">
        <title>Genome mining of underrepresented organisms for secondary metabolites.</title>
        <authorList>
            <person name="D'Agostino P.M."/>
        </authorList>
    </citation>
    <scope>NUCLEOTIDE SEQUENCE [LARGE SCALE GENOMIC DNA]</scope>
    <source>
        <strain evidence="3">WS4403</strain>
    </source>
</reference>
<comment type="caution">
    <text evidence="2">The sequence shown here is derived from an EMBL/GenBank/DDBJ whole genome shotgun (WGS) entry which is preliminary data.</text>
</comment>
<dbReference type="EMBL" id="JAGGMQ010000001">
    <property type="protein sequence ID" value="MBP2171391.1"/>
    <property type="molecule type" value="Genomic_DNA"/>
</dbReference>
<evidence type="ECO:0000313" key="3">
    <source>
        <dbReference type="Proteomes" id="UP001195624"/>
    </source>
</evidence>
<dbReference type="Proteomes" id="UP001195624">
    <property type="component" value="Unassembled WGS sequence"/>
</dbReference>
<feature type="chain" id="PRO_5046228656" evidence="1">
    <location>
        <begin position="39"/>
        <end position="130"/>
    </location>
</feature>
<proteinExistence type="predicted"/>
<gene>
    <name evidence="2" type="ORF">J2125_004583</name>
</gene>
<organism evidence="2 3">
    <name type="scientific">Winslowiella toletana</name>
    <dbReference type="NCBI Taxonomy" id="92490"/>
    <lineage>
        <taxon>Bacteria</taxon>
        <taxon>Pseudomonadati</taxon>
        <taxon>Pseudomonadota</taxon>
        <taxon>Gammaproteobacteria</taxon>
        <taxon>Enterobacterales</taxon>
        <taxon>Erwiniaceae</taxon>
        <taxon>Winslowiella</taxon>
    </lineage>
</organism>
<keyword evidence="3" id="KW-1185">Reference proteome</keyword>
<keyword evidence="1" id="KW-0732">Signal</keyword>
<feature type="signal peptide" evidence="1">
    <location>
        <begin position="1"/>
        <end position="38"/>
    </location>
</feature>
<accession>A0ABS4PFG7</accession>
<name>A0ABS4PFG7_9GAMM</name>
<protein>
    <submittedName>
        <fullName evidence="2">Uncharacterized protein</fullName>
    </submittedName>
</protein>
<evidence type="ECO:0000313" key="2">
    <source>
        <dbReference type="EMBL" id="MBP2171391.1"/>
    </source>
</evidence>